<dbReference type="PROSITE" id="PS00031">
    <property type="entry name" value="NUCLEAR_REC_DBD_1"/>
    <property type="match status" value="1"/>
</dbReference>
<evidence type="ECO:0000256" key="1">
    <source>
        <dbReference type="ARBA" id="ARBA00022723"/>
    </source>
</evidence>
<feature type="domain" description="NR LBD" evidence="10">
    <location>
        <begin position="191"/>
        <end position="391"/>
    </location>
</feature>
<dbReference type="Pfam" id="PF00105">
    <property type="entry name" value="zf-C4"/>
    <property type="match status" value="1"/>
</dbReference>
<dbReference type="SMART" id="SM00399">
    <property type="entry name" value="ZnF_C4"/>
    <property type="match status" value="1"/>
</dbReference>
<dbReference type="Gene3D" id="3.30.50.10">
    <property type="entry name" value="Erythroid Transcription Factor GATA-1, subunit A"/>
    <property type="match status" value="1"/>
</dbReference>
<keyword evidence="2" id="KW-0863">Zinc-finger</keyword>
<dbReference type="PANTHER" id="PTHR24082:SF473">
    <property type="entry name" value="ECDYSONE-INDUCED PROTEIN 75B, ISOFORM B"/>
    <property type="match status" value="1"/>
</dbReference>
<dbReference type="PRINTS" id="PR00047">
    <property type="entry name" value="STROIDFINGER"/>
</dbReference>
<dbReference type="GO" id="GO:0030154">
    <property type="term" value="P:cell differentiation"/>
    <property type="evidence" value="ECO:0007669"/>
    <property type="project" value="TreeGrafter"/>
</dbReference>
<keyword evidence="5" id="KW-0238">DNA-binding</keyword>
<evidence type="ECO:0000259" key="10">
    <source>
        <dbReference type="PROSITE" id="PS51843"/>
    </source>
</evidence>
<evidence type="ECO:0000256" key="3">
    <source>
        <dbReference type="ARBA" id="ARBA00022833"/>
    </source>
</evidence>
<feature type="domain" description="Nuclear receptor" evidence="9">
    <location>
        <begin position="39"/>
        <end position="114"/>
    </location>
</feature>
<reference evidence="11" key="2">
    <citation type="submission" date="2017-06" db="EMBL/GenBank/DDBJ databases">
        <authorList>
            <person name="Kim H.J."/>
            <person name="Triplett B.A."/>
        </authorList>
    </citation>
    <scope>NUCLEOTIDE SEQUENCE</scope>
</reference>
<dbReference type="PANTHER" id="PTHR24082">
    <property type="entry name" value="NUCLEAR HORMONE RECEPTOR"/>
    <property type="match status" value="1"/>
</dbReference>
<dbReference type="InterPro" id="IPR013088">
    <property type="entry name" value="Znf_NHR/GATA"/>
</dbReference>
<dbReference type="InterPro" id="IPR035500">
    <property type="entry name" value="NHR-like_dom_sf"/>
</dbReference>
<dbReference type="GO" id="GO:0045944">
    <property type="term" value="P:positive regulation of transcription by RNA polymerase II"/>
    <property type="evidence" value="ECO:0007669"/>
    <property type="project" value="TreeGrafter"/>
</dbReference>
<evidence type="ECO:0000259" key="9">
    <source>
        <dbReference type="PROSITE" id="PS51030"/>
    </source>
</evidence>
<keyword evidence="8" id="KW-0539">Nucleus</keyword>
<evidence type="ECO:0000256" key="2">
    <source>
        <dbReference type="ARBA" id="ARBA00022771"/>
    </source>
</evidence>
<organism evidence="11">
    <name type="scientific">Brachionus calyciflorus</name>
    <dbReference type="NCBI Taxonomy" id="104777"/>
    <lineage>
        <taxon>Eukaryota</taxon>
        <taxon>Metazoa</taxon>
        <taxon>Spiralia</taxon>
        <taxon>Gnathifera</taxon>
        <taxon>Rotifera</taxon>
        <taxon>Eurotatoria</taxon>
        <taxon>Monogononta</taxon>
        <taxon>Pseudotrocha</taxon>
        <taxon>Ploima</taxon>
        <taxon>Brachionidae</taxon>
        <taxon>Brachionus</taxon>
    </lineage>
</organism>
<evidence type="ECO:0000313" key="11">
    <source>
        <dbReference type="EMBL" id="ASL70551.1"/>
    </source>
</evidence>
<protein>
    <submittedName>
        <fullName evidence="11">Nuclear receptor</fullName>
    </submittedName>
</protein>
<keyword evidence="6" id="KW-0804">Transcription</keyword>
<keyword evidence="7 11" id="KW-0675">Receptor</keyword>
<dbReference type="InterPro" id="IPR001628">
    <property type="entry name" value="Znf_hrmn_rcpt"/>
</dbReference>
<dbReference type="GO" id="GO:0000978">
    <property type="term" value="F:RNA polymerase II cis-regulatory region sequence-specific DNA binding"/>
    <property type="evidence" value="ECO:0007669"/>
    <property type="project" value="TreeGrafter"/>
</dbReference>
<dbReference type="EMBL" id="MF360867">
    <property type="protein sequence ID" value="ASL70551.1"/>
    <property type="molecule type" value="Genomic_DNA"/>
</dbReference>
<dbReference type="PROSITE" id="PS51843">
    <property type="entry name" value="NR_LBD"/>
    <property type="match status" value="1"/>
</dbReference>
<evidence type="ECO:0000256" key="5">
    <source>
        <dbReference type="ARBA" id="ARBA00023125"/>
    </source>
</evidence>
<keyword evidence="4" id="KW-0805">Transcription regulation</keyword>
<dbReference type="Gene3D" id="1.10.565.10">
    <property type="entry name" value="Retinoid X Receptor"/>
    <property type="match status" value="1"/>
</dbReference>
<accession>A0A221CB19</accession>
<keyword evidence="1" id="KW-0479">Metal-binding</keyword>
<dbReference type="GO" id="GO:0009755">
    <property type="term" value="P:hormone-mediated signaling pathway"/>
    <property type="evidence" value="ECO:0007669"/>
    <property type="project" value="TreeGrafter"/>
</dbReference>
<dbReference type="GO" id="GO:0000122">
    <property type="term" value="P:negative regulation of transcription by RNA polymerase II"/>
    <property type="evidence" value="ECO:0007669"/>
    <property type="project" value="TreeGrafter"/>
</dbReference>
<evidence type="ECO:0000256" key="4">
    <source>
        <dbReference type="ARBA" id="ARBA00023015"/>
    </source>
</evidence>
<evidence type="ECO:0000256" key="7">
    <source>
        <dbReference type="ARBA" id="ARBA00023170"/>
    </source>
</evidence>
<dbReference type="InterPro" id="IPR000536">
    <property type="entry name" value="Nucl_hrmn_rcpt_lig-bd"/>
</dbReference>
<proteinExistence type="predicted"/>
<dbReference type="SUPFAM" id="SSF57716">
    <property type="entry name" value="Glucocorticoid receptor-like (DNA-binding domain)"/>
    <property type="match status" value="1"/>
</dbReference>
<evidence type="ECO:0000256" key="6">
    <source>
        <dbReference type="ARBA" id="ARBA00023163"/>
    </source>
</evidence>
<dbReference type="GO" id="GO:0008270">
    <property type="term" value="F:zinc ion binding"/>
    <property type="evidence" value="ECO:0007669"/>
    <property type="project" value="UniProtKB-KW"/>
</dbReference>
<name>A0A221CB19_9BILA</name>
<dbReference type="PROSITE" id="PS51030">
    <property type="entry name" value="NUCLEAR_REC_DBD_2"/>
    <property type="match status" value="1"/>
</dbReference>
<dbReference type="SUPFAM" id="SSF48508">
    <property type="entry name" value="Nuclear receptor ligand-binding domain"/>
    <property type="match status" value="1"/>
</dbReference>
<dbReference type="GO" id="GO:0004879">
    <property type="term" value="F:nuclear receptor activity"/>
    <property type="evidence" value="ECO:0007669"/>
    <property type="project" value="TreeGrafter"/>
</dbReference>
<evidence type="ECO:0000256" key="8">
    <source>
        <dbReference type="ARBA" id="ARBA00023242"/>
    </source>
</evidence>
<dbReference type="AlphaFoldDB" id="A0A221CB19"/>
<sequence length="391" mass="46509">MPQIIKELKEQELFRLYDHESLHLKTRYDTKQCDITYDFGNCKICDDKSTGIHYGISTCEPCKGFFKRSLLRHPEYKCNKSQSCSILPRKTKKCKFCRWHKCLKEGMSVDKIRMGRIPNSIKKHKVNNSIQNLSEINENIKILEFYKLIPFIFYREKFLNSSKENQTLVLSLLKDKTYQLFQECIEGFDSYETRALNILQSGYVPIEYERTQENIDFLRQKFLSFLQSHAMAVTKFINKLPGFDRLDKRDMNAMMNDNFFPILGYRSYKLFLEDDCFLMLDENIQYDKKVVSLIFGDEIQKKGFDYSFRIRSFKLTEVEVALSAAFILTTFSKNLSNMDLVKELNEYYGRALYYAFTLNKRNRDFIENYIGELCKFPQMNNMCLDVDYIFN</sequence>
<reference evidence="11" key="1">
    <citation type="journal article" date="2017" name="Gen. Comp. Endocrinol.">
        <title>Genome-wide identification of nuclear receptor (NR) genes and the evolutionary significance of the NR1O subfamily in the monogonont rotifer Brachionus spp.</title>
        <authorList>
            <person name="Kim D.H."/>
            <person name="Kim H.S."/>
            <person name="Hwang D.S."/>
            <person name="Kim H.J."/>
            <person name="Hagiwara A."/>
            <person name="Lee J.S."/>
            <person name="Jeong C.B."/>
        </authorList>
    </citation>
    <scope>NUCLEOTIDE SEQUENCE</scope>
</reference>
<keyword evidence="3" id="KW-0862">Zinc</keyword>
<dbReference type="InterPro" id="IPR050234">
    <property type="entry name" value="Nuclear_hormone_rcpt_NR1"/>
</dbReference>